<proteinExistence type="inferred from homology"/>
<dbReference type="EMBL" id="JABAEW010000014">
    <property type="protein sequence ID" value="NMD86802.1"/>
    <property type="molecule type" value="Genomic_DNA"/>
</dbReference>
<keyword evidence="10" id="KW-1185">Reference proteome</keyword>
<comment type="caution">
    <text evidence="9">The sequence shown here is derived from an EMBL/GenBank/DDBJ whole genome shotgun (WGS) entry which is preliminary data.</text>
</comment>
<dbReference type="Proteomes" id="UP000245959">
    <property type="component" value="Unassembled WGS sequence"/>
</dbReference>
<evidence type="ECO:0000256" key="2">
    <source>
        <dbReference type="ARBA" id="ARBA00022980"/>
    </source>
</evidence>
<evidence type="ECO:0000256" key="6">
    <source>
        <dbReference type="RuleBase" id="RU003631"/>
    </source>
</evidence>
<dbReference type="Pfam" id="PF00318">
    <property type="entry name" value="Ribosomal_S2"/>
    <property type="match status" value="1"/>
</dbReference>
<sequence length="281" mass="31040">MAKISINDLLEAGCHFGHQTRRWNPKMKDYVYGAKNGISIIDLTKTMYQIAAACNFLQRTVANGGEILFVGTKRQLREIVKELADTTGMYCVSERWLGGTLTNNVTIRKSITKMAEIDGTLNSDAAKSMKKKEIAGLSRRAEKLHRDLDGIAGMKRLPAALVVIDVYNEINAVREANKLNIPIVAIVDTNGDPSLVDYPVAANDDAVKSVQIITNLFAEAIKVAREIYRKKVTEERDAAEAAKKVAQEKADDAEKEEKADKPRRAPRRKPAEAKAEAKSAE</sequence>
<dbReference type="RefSeq" id="WP_116885770.1">
    <property type="nucleotide sequence ID" value="NZ_CABMMC010000282.1"/>
</dbReference>
<dbReference type="CDD" id="cd01425">
    <property type="entry name" value="RPS2"/>
    <property type="match status" value="1"/>
</dbReference>
<dbReference type="NCBIfam" id="TIGR01011">
    <property type="entry name" value="rpsB_bact"/>
    <property type="match status" value="1"/>
</dbReference>
<keyword evidence="2 5" id="KW-0689">Ribosomal protein</keyword>
<dbReference type="PANTHER" id="PTHR12534">
    <property type="entry name" value="30S RIBOSOMAL PROTEIN S2 PROKARYOTIC AND ORGANELLAR"/>
    <property type="match status" value="1"/>
</dbReference>
<dbReference type="PRINTS" id="PR00395">
    <property type="entry name" value="RIBOSOMALS2"/>
</dbReference>
<name>A0A2U1AFD9_9BACT</name>
<feature type="region of interest" description="Disordered" evidence="7">
    <location>
        <begin position="233"/>
        <end position="281"/>
    </location>
</feature>
<dbReference type="Gene3D" id="1.10.287.610">
    <property type="entry name" value="Helix hairpin bin"/>
    <property type="match status" value="1"/>
</dbReference>
<reference evidence="8 11" key="2">
    <citation type="submission" date="2020-04" db="EMBL/GenBank/DDBJ databases">
        <authorList>
            <person name="Hitch T.C.A."/>
            <person name="Wylensek D."/>
            <person name="Clavel T."/>
        </authorList>
    </citation>
    <scope>NUCLEOTIDE SEQUENCE [LARGE SCALE GENOMIC DNA]</scope>
    <source>
        <strain evidence="8 11">COR2-253-APC-1A</strain>
    </source>
</reference>
<evidence type="ECO:0000313" key="10">
    <source>
        <dbReference type="Proteomes" id="UP000245959"/>
    </source>
</evidence>
<evidence type="ECO:0000256" key="1">
    <source>
        <dbReference type="ARBA" id="ARBA00006242"/>
    </source>
</evidence>
<organism evidence="9 10">
    <name type="scientific">Victivallis vadensis</name>
    <dbReference type="NCBI Taxonomy" id="172901"/>
    <lineage>
        <taxon>Bacteria</taxon>
        <taxon>Pseudomonadati</taxon>
        <taxon>Lentisphaerota</taxon>
        <taxon>Lentisphaeria</taxon>
        <taxon>Victivallales</taxon>
        <taxon>Victivallaceae</taxon>
        <taxon>Victivallis</taxon>
    </lineage>
</organism>
<dbReference type="SUPFAM" id="SSF52313">
    <property type="entry name" value="Ribosomal protein S2"/>
    <property type="match status" value="1"/>
</dbReference>
<evidence type="ECO:0000256" key="3">
    <source>
        <dbReference type="ARBA" id="ARBA00023274"/>
    </source>
</evidence>
<dbReference type="Gene3D" id="3.40.50.10490">
    <property type="entry name" value="Glucose-6-phosphate isomerase like protein, domain 1"/>
    <property type="match status" value="1"/>
</dbReference>
<dbReference type="PROSITE" id="PS00963">
    <property type="entry name" value="RIBOSOMAL_S2_2"/>
    <property type="match status" value="1"/>
</dbReference>
<dbReference type="GO" id="GO:0006412">
    <property type="term" value="P:translation"/>
    <property type="evidence" value="ECO:0007669"/>
    <property type="project" value="UniProtKB-UniRule"/>
</dbReference>
<dbReference type="GeneID" id="78297035"/>
<dbReference type="GO" id="GO:0022627">
    <property type="term" value="C:cytosolic small ribosomal subunit"/>
    <property type="evidence" value="ECO:0007669"/>
    <property type="project" value="TreeGrafter"/>
</dbReference>
<dbReference type="OrthoDB" id="9808036at2"/>
<dbReference type="InterPro" id="IPR023591">
    <property type="entry name" value="Ribosomal_uS2_flav_dom_sf"/>
</dbReference>
<evidence type="ECO:0000313" key="11">
    <source>
        <dbReference type="Proteomes" id="UP000576225"/>
    </source>
</evidence>
<evidence type="ECO:0000313" key="8">
    <source>
        <dbReference type="EMBL" id="NMD86802.1"/>
    </source>
</evidence>
<evidence type="ECO:0000313" key="9">
    <source>
        <dbReference type="EMBL" id="PVY35109.1"/>
    </source>
</evidence>
<comment type="similarity">
    <text evidence="1 5 6">Belongs to the universal ribosomal protein uS2 family.</text>
</comment>
<evidence type="ECO:0000256" key="7">
    <source>
        <dbReference type="SAM" id="MobiDB-lite"/>
    </source>
</evidence>
<dbReference type="PANTHER" id="PTHR12534:SF0">
    <property type="entry name" value="SMALL RIBOSOMAL SUBUNIT PROTEIN US2M"/>
    <property type="match status" value="1"/>
</dbReference>
<evidence type="ECO:0000256" key="4">
    <source>
        <dbReference type="ARBA" id="ARBA00035256"/>
    </source>
</evidence>
<accession>A0A2U1AFD9</accession>
<dbReference type="HAMAP" id="MF_00291_B">
    <property type="entry name" value="Ribosomal_uS2_B"/>
    <property type="match status" value="1"/>
</dbReference>
<gene>
    <name evidence="5 8" type="primary">rpsB</name>
    <name evidence="9" type="ORF">C8D82_1443</name>
    <name evidence="8" type="ORF">HF882_09415</name>
</gene>
<dbReference type="AlphaFoldDB" id="A0A2U1AFD9"/>
<dbReference type="Proteomes" id="UP000576225">
    <property type="component" value="Unassembled WGS sequence"/>
</dbReference>
<keyword evidence="3 5" id="KW-0687">Ribonucleoprotein</keyword>
<protein>
    <recommendedName>
        <fullName evidence="4 5">Small ribosomal subunit protein uS2</fullName>
    </recommendedName>
</protein>
<dbReference type="GO" id="GO:0003735">
    <property type="term" value="F:structural constituent of ribosome"/>
    <property type="evidence" value="ECO:0007669"/>
    <property type="project" value="InterPro"/>
</dbReference>
<dbReference type="EMBL" id="QEKH01000044">
    <property type="protein sequence ID" value="PVY35109.1"/>
    <property type="molecule type" value="Genomic_DNA"/>
</dbReference>
<dbReference type="InterPro" id="IPR001865">
    <property type="entry name" value="Ribosomal_uS2"/>
</dbReference>
<dbReference type="InterPro" id="IPR005706">
    <property type="entry name" value="Ribosomal_uS2_bac/mit/plastid"/>
</dbReference>
<dbReference type="InterPro" id="IPR018130">
    <property type="entry name" value="Ribosomal_uS2_CS"/>
</dbReference>
<reference evidence="9 10" key="1">
    <citation type="submission" date="2018-04" db="EMBL/GenBank/DDBJ databases">
        <title>Genomic Encyclopedia of Type Strains, Phase IV (KMG-IV): sequencing the most valuable type-strain genomes for metagenomic binning, comparative biology and taxonomic classification.</title>
        <authorList>
            <person name="Goeker M."/>
        </authorList>
    </citation>
    <scope>NUCLEOTIDE SEQUENCE [LARGE SCALE GENOMIC DNA]</scope>
    <source>
        <strain evidence="9 10">DSM 14823</strain>
    </source>
</reference>
<evidence type="ECO:0000256" key="5">
    <source>
        <dbReference type="HAMAP-Rule" id="MF_00291"/>
    </source>
</evidence>